<keyword evidence="4" id="KW-1185">Reference proteome</keyword>
<feature type="compositionally biased region" description="Low complexity" evidence="1">
    <location>
        <begin position="350"/>
        <end position="362"/>
    </location>
</feature>
<dbReference type="GO" id="GO:0001518">
    <property type="term" value="C:voltage-gated sodium channel complex"/>
    <property type="evidence" value="ECO:0007669"/>
    <property type="project" value="TreeGrafter"/>
</dbReference>
<evidence type="ECO:0000256" key="1">
    <source>
        <dbReference type="SAM" id="MobiDB-lite"/>
    </source>
</evidence>
<dbReference type="PANTHER" id="PTHR10037:SF137">
    <property type="entry name" value="VOLTAGE-DEPENDENT T-TYPE CALCIUM CHANNEL SUBUNIT ALPHA"/>
    <property type="match status" value="1"/>
</dbReference>
<dbReference type="AlphaFoldDB" id="A0A8T2PDS3"/>
<dbReference type="EMBL" id="JAFBMS010000008">
    <property type="protein sequence ID" value="KAG9350359.1"/>
    <property type="molecule type" value="Genomic_DNA"/>
</dbReference>
<comment type="caution">
    <text evidence="3">The sequence shown here is derived from an EMBL/GenBank/DDBJ whole genome shotgun (WGS) entry which is preliminary data.</text>
</comment>
<dbReference type="Proteomes" id="UP000824540">
    <property type="component" value="Unassembled WGS sequence"/>
</dbReference>
<dbReference type="InterPro" id="IPR043203">
    <property type="entry name" value="VGCC_Ca_Na"/>
</dbReference>
<evidence type="ECO:0000313" key="4">
    <source>
        <dbReference type="Proteomes" id="UP000824540"/>
    </source>
</evidence>
<feature type="compositionally biased region" description="Polar residues" evidence="1">
    <location>
        <begin position="374"/>
        <end position="389"/>
    </location>
</feature>
<reference evidence="3" key="1">
    <citation type="thesis" date="2021" institute="BYU ScholarsArchive" country="Provo, UT, USA">
        <title>Applications of and Algorithms for Genome Assembly and Genomic Analyses with an Emphasis on Marine Teleosts.</title>
        <authorList>
            <person name="Pickett B.D."/>
        </authorList>
    </citation>
    <scope>NUCLEOTIDE SEQUENCE</scope>
    <source>
        <strain evidence="3">HI-2016</strain>
    </source>
</reference>
<evidence type="ECO:0000256" key="2">
    <source>
        <dbReference type="SAM" id="Phobius"/>
    </source>
</evidence>
<gene>
    <name evidence="3" type="ORF">JZ751_026714</name>
</gene>
<dbReference type="GO" id="GO:0086010">
    <property type="term" value="P:membrane depolarization during action potential"/>
    <property type="evidence" value="ECO:0007669"/>
    <property type="project" value="TreeGrafter"/>
</dbReference>
<dbReference type="GO" id="GO:0008332">
    <property type="term" value="F:low voltage-gated calcium channel activity"/>
    <property type="evidence" value="ECO:0007669"/>
    <property type="project" value="TreeGrafter"/>
</dbReference>
<name>A0A8T2PDS3_9TELE</name>
<dbReference type="GO" id="GO:0070509">
    <property type="term" value="P:calcium ion import"/>
    <property type="evidence" value="ECO:0007669"/>
    <property type="project" value="TreeGrafter"/>
</dbReference>
<feature type="compositionally biased region" description="Polar residues" evidence="1">
    <location>
        <begin position="596"/>
        <end position="616"/>
    </location>
</feature>
<feature type="compositionally biased region" description="Pro residues" evidence="1">
    <location>
        <begin position="390"/>
        <end position="402"/>
    </location>
</feature>
<keyword evidence="2" id="KW-0812">Transmembrane</keyword>
<dbReference type="GO" id="GO:0045956">
    <property type="term" value="P:positive regulation of calcium ion-dependent exocytosis"/>
    <property type="evidence" value="ECO:0007669"/>
    <property type="project" value="TreeGrafter"/>
</dbReference>
<proteinExistence type="predicted"/>
<protein>
    <submittedName>
        <fullName evidence="3">Uncharacterized protein</fullName>
    </submittedName>
</protein>
<organism evidence="3 4">
    <name type="scientific">Albula glossodonta</name>
    <name type="common">roundjaw bonefish</name>
    <dbReference type="NCBI Taxonomy" id="121402"/>
    <lineage>
        <taxon>Eukaryota</taxon>
        <taxon>Metazoa</taxon>
        <taxon>Chordata</taxon>
        <taxon>Craniata</taxon>
        <taxon>Vertebrata</taxon>
        <taxon>Euteleostomi</taxon>
        <taxon>Actinopterygii</taxon>
        <taxon>Neopterygii</taxon>
        <taxon>Teleostei</taxon>
        <taxon>Albuliformes</taxon>
        <taxon>Albulidae</taxon>
        <taxon>Albula</taxon>
    </lineage>
</organism>
<sequence>MGITLEEIEVNASLPINPTIIRIMRVLRIARVLKLLKMAVGMRALLDTVIQALPQMRQYYQPLLDGSKSDTLRDCAQEAGPCYNTVVSPLYFVSFVLTAQFVLVNVVIAVLMKHLEESNKEAKEEAELEAELEMELQTIGGDGGPQLSPLALGEGVGPPWMSGDLQDRANPPASPPVDIPREPAHIKADSPLCLEPPFMGSLEGELSLMDNLSGSIYHYYALPPLPSKYNAEKQTELPDDSEQLEENLLCVRKTCVGRTHSLPNDSYMFLPLQIPGTPAPRTVATHRAQSARGHHTAIGHAHRAVPANQPPQPVAVANDSQEALYTEAGENDAVQGHSGLSVPPAGFPSQQQQQPAVLLVPATPGASPKPARSSVRTQHNPHDQYNVSKSPPPPLLPGPPLAPRGRKQDEDPADQEVSRIIRAGLMGGDGSGDGDVGVAEGRSPCLRQLKKFHSADTQGRRSLLPRPSSWLDDPRRHSIEVCSSVESSPQRSSISSGFVSRADSLQQAHLLQQHSSSSSPRRKKKMSPPCISVDPPDGQEPAPGPGGFHTTLGLGVGMPPPLPSRDTTCLRRRAPSSDSKDSFDLGGGEGLPPDGTPNQKLLTLPSFSFEQTSGEH</sequence>
<dbReference type="GO" id="GO:0043005">
    <property type="term" value="C:neuron projection"/>
    <property type="evidence" value="ECO:0007669"/>
    <property type="project" value="TreeGrafter"/>
</dbReference>
<keyword evidence="2" id="KW-1133">Transmembrane helix</keyword>
<feature type="region of interest" description="Disordered" evidence="1">
    <location>
        <begin position="333"/>
        <end position="415"/>
    </location>
</feature>
<keyword evidence="2" id="KW-0472">Membrane</keyword>
<dbReference type="Gene3D" id="1.10.287.70">
    <property type="match status" value="1"/>
</dbReference>
<feature type="region of interest" description="Disordered" evidence="1">
    <location>
        <begin position="452"/>
        <end position="616"/>
    </location>
</feature>
<dbReference type="Gene3D" id="1.10.287.930">
    <property type="entry name" value="Mammalian shaker kv1.2 potassium channel- beta subunit complex"/>
    <property type="match status" value="1"/>
</dbReference>
<dbReference type="PANTHER" id="PTHR10037">
    <property type="entry name" value="VOLTAGE-GATED CATION CHANNEL CALCIUM AND SODIUM"/>
    <property type="match status" value="1"/>
</dbReference>
<dbReference type="GO" id="GO:0005248">
    <property type="term" value="F:voltage-gated sodium channel activity"/>
    <property type="evidence" value="ECO:0007669"/>
    <property type="project" value="TreeGrafter"/>
</dbReference>
<feature type="transmembrane region" description="Helical" evidence="2">
    <location>
        <begin position="90"/>
        <end position="111"/>
    </location>
</feature>
<dbReference type="OrthoDB" id="416585at2759"/>
<accession>A0A8T2PDS3</accession>
<evidence type="ECO:0000313" key="3">
    <source>
        <dbReference type="EMBL" id="KAG9350359.1"/>
    </source>
</evidence>
<feature type="compositionally biased region" description="Polar residues" evidence="1">
    <location>
        <begin position="484"/>
        <end position="498"/>
    </location>
</feature>
<feature type="compositionally biased region" description="Low complexity" evidence="1">
    <location>
        <begin position="504"/>
        <end position="519"/>
    </location>
</feature>